<reference evidence="2" key="1">
    <citation type="submission" date="2017-12" db="EMBL/GenBank/DDBJ databases">
        <authorList>
            <person name="Diaz M."/>
        </authorList>
    </citation>
    <scope>NUCLEOTIDE SEQUENCE [LARGE SCALE GENOMIC DNA]</scope>
    <source>
        <strain evidence="2">FI11154</strain>
    </source>
</reference>
<gene>
    <name evidence="1" type="ORF">OHAE_1052</name>
</gene>
<evidence type="ECO:0000313" key="2">
    <source>
        <dbReference type="Proteomes" id="UP000246073"/>
    </source>
</evidence>
<dbReference type="AlphaFoldDB" id="A0A2P9HM55"/>
<proteinExistence type="predicted"/>
<evidence type="ECO:0000313" key="1">
    <source>
        <dbReference type="EMBL" id="SPL65185.1"/>
    </source>
</evidence>
<accession>A0A2P9HM55</accession>
<dbReference type="Proteomes" id="UP000246073">
    <property type="component" value="Unassembled WGS sequence"/>
</dbReference>
<dbReference type="EMBL" id="OOFM01000005">
    <property type="protein sequence ID" value="SPL65185.1"/>
    <property type="molecule type" value="Genomic_DNA"/>
</dbReference>
<name>A0A2P9HM55_9HYPH</name>
<organism evidence="1 2">
    <name type="scientific">Ochrobactrum soli</name>
    <dbReference type="NCBI Taxonomy" id="2448455"/>
    <lineage>
        <taxon>Bacteria</taxon>
        <taxon>Pseudomonadati</taxon>
        <taxon>Pseudomonadota</taxon>
        <taxon>Alphaproteobacteria</taxon>
        <taxon>Hyphomicrobiales</taxon>
        <taxon>Brucellaceae</taxon>
        <taxon>Brucella/Ochrobactrum group</taxon>
        <taxon>Ochrobactrum</taxon>
    </lineage>
</organism>
<sequence length="73" mass="8190">MAVGADRGTRTPTVSRQNLNLVRLPISPYPLLNRSAFFKNAPNSSQILNCPRKRASLYHPIFPVQRKKAAFPV</sequence>
<protein>
    <submittedName>
        <fullName evidence="1">Uncharacterized protein</fullName>
    </submittedName>
</protein>